<dbReference type="Gene3D" id="3.90.180.10">
    <property type="entry name" value="Medium-chain alcohol dehydrogenases, catalytic domain"/>
    <property type="match status" value="1"/>
</dbReference>
<dbReference type="Pfam" id="PF08240">
    <property type="entry name" value="ADH_N"/>
    <property type="match status" value="1"/>
</dbReference>
<keyword evidence="2 4" id="KW-0862">Zinc</keyword>
<feature type="domain" description="Alcohol dehydrogenase-like N-terminal" evidence="6">
    <location>
        <begin position="44"/>
        <end position="161"/>
    </location>
</feature>
<keyword evidence="1 4" id="KW-0479">Metal-binding</keyword>
<dbReference type="InterPro" id="IPR002328">
    <property type="entry name" value="ADH_Zn_CS"/>
</dbReference>
<evidence type="ECO:0000256" key="2">
    <source>
        <dbReference type="ARBA" id="ARBA00022833"/>
    </source>
</evidence>
<dbReference type="InterPro" id="IPR036291">
    <property type="entry name" value="NAD(P)-bd_dom_sf"/>
</dbReference>
<dbReference type="InterPro" id="IPR013149">
    <property type="entry name" value="ADH-like_C"/>
</dbReference>
<keyword evidence="3" id="KW-0560">Oxidoreductase</keyword>
<dbReference type="InterPro" id="IPR050129">
    <property type="entry name" value="Zn_alcohol_dh"/>
</dbReference>
<gene>
    <name evidence="7" type="ORF">COW24_00750</name>
</gene>
<dbReference type="Pfam" id="PF00107">
    <property type="entry name" value="ADH_zinc_N"/>
    <property type="match status" value="1"/>
</dbReference>
<dbReference type="PANTHER" id="PTHR43401:SF2">
    <property type="entry name" value="L-THREONINE 3-DEHYDROGENASE"/>
    <property type="match status" value="1"/>
</dbReference>
<evidence type="ECO:0000256" key="4">
    <source>
        <dbReference type="RuleBase" id="RU361277"/>
    </source>
</evidence>
<evidence type="ECO:0000256" key="3">
    <source>
        <dbReference type="ARBA" id="ARBA00023002"/>
    </source>
</evidence>
<sequence length="391" mass="42881">MSTSIKALTIDLKEDGWEKSRGFIKREIPKPTLNESADPADSASVIVKVHYAGLCGSDRGIWNRAAFSDMFKESLASEGKSLRVLGHEFVGEVVEAGSKVEALYGISVGNPVSGDSHVTCGKCFQCRMGEAEVCQDQSILGISIDGIYAEYVKVPAKNLWVVDYERVRPEICAMYDPFGNAVHALSKTDVRGARVAVFGCGQIGLFSVLLARHFGAAKVIGIDVNPDNLKMAEALGAHETILVKPEKKEHDYDVDQAVIDQVMKLTYGKGVDVSMEMAGFNSSVNNCIAATRFGGDVILFGIKDGDFVVPNFSRMVVKGITMHNVIGRQIFKTWQIAQRVLSDETNGVQDKMWNVIMKGGQETIIPLSEFSAELLEERMRAYPKLVFDIQK</sequence>
<organism evidence="7 8">
    <name type="scientific">Candidatus Kerfeldbacteria bacterium CG15_BIG_FIL_POST_REV_8_21_14_020_45_12</name>
    <dbReference type="NCBI Taxonomy" id="2014247"/>
    <lineage>
        <taxon>Bacteria</taxon>
        <taxon>Candidatus Kerfeldiibacteriota</taxon>
    </lineage>
</organism>
<dbReference type="GO" id="GO:0008270">
    <property type="term" value="F:zinc ion binding"/>
    <property type="evidence" value="ECO:0007669"/>
    <property type="project" value="InterPro"/>
</dbReference>
<comment type="caution">
    <text evidence="7">The sequence shown here is derived from an EMBL/GenBank/DDBJ whole genome shotgun (WGS) entry which is preliminary data.</text>
</comment>
<dbReference type="Proteomes" id="UP000230292">
    <property type="component" value="Unassembled WGS sequence"/>
</dbReference>
<dbReference type="SUPFAM" id="SSF50129">
    <property type="entry name" value="GroES-like"/>
    <property type="match status" value="1"/>
</dbReference>
<dbReference type="AlphaFoldDB" id="A0A2M7H533"/>
<dbReference type="EMBL" id="PFGC01000010">
    <property type="protein sequence ID" value="PIW37334.1"/>
    <property type="molecule type" value="Genomic_DNA"/>
</dbReference>
<evidence type="ECO:0000313" key="7">
    <source>
        <dbReference type="EMBL" id="PIW37334.1"/>
    </source>
</evidence>
<evidence type="ECO:0000256" key="1">
    <source>
        <dbReference type="ARBA" id="ARBA00022723"/>
    </source>
</evidence>
<dbReference type="SUPFAM" id="SSF51735">
    <property type="entry name" value="NAD(P)-binding Rossmann-fold domains"/>
    <property type="match status" value="1"/>
</dbReference>
<feature type="domain" description="Alcohol dehydrogenase-like C-terminal" evidence="5">
    <location>
        <begin position="203"/>
        <end position="336"/>
    </location>
</feature>
<name>A0A2M7H533_9BACT</name>
<accession>A0A2M7H533</accession>
<dbReference type="InterPro" id="IPR013154">
    <property type="entry name" value="ADH-like_N"/>
</dbReference>
<comment type="cofactor">
    <cofactor evidence="4">
        <name>Zn(2+)</name>
        <dbReference type="ChEBI" id="CHEBI:29105"/>
    </cofactor>
</comment>
<proteinExistence type="inferred from homology"/>
<dbReference type="PANTHER" id="PTHR43401">
    <property type="entry name" value="L-THREONINE 3-DEHYDROGENASE"/>
    <property type="match status" value="1"/>
</dbReference>
<evidence type="ECO:0000259" key="5">
    <source>
        <dbReference type="Pfam" id="PF00107"/>
    </source>
</evidence>
<comment type="similarity">
    <text evidence="4">Belongs to the zinc-containing alcohol dehydrogenase family.</text>
</comment>
<evidence type="ECO:0000313" key="8">
    <source>
        <dbReference type="Proteomes" id="UP000230292"/>
    </source>
</evidence>
<dbReference type="PROSITE" id="PS00059">
    <property type="entry name" value="ADH_ZINC"/>
    <property type="match status" value="1"/>
</dbReference>
<dbReference type="InterPro" id="IPR011032">
    <property type="entry name" value="GroES-like_sf"/>
</dbReference>
<dbReference type="GO" id="GO:0016491">
    <property type="term" value="F:oxidoreductase activity"/>
    <property type="evidence" value="ECO:0007669"/>
    <property type="project" value="UniProtKB-KW"/>
</dbReference>
<dbReference type="Gene3D" id="3.40.50.720">
    <property type="entry name" value="NAD(P)-binding Rossmann-like Domain"/>
    <property type="match status" value="1"/>
</dbReference>
<evidence type="ECO:0000259" key="6">
    <source>
        <dbReference type="Pfam" id="PF08240"/>
    </source>
</evidence>
<protein>
    <submittedName>
        <fullName evidence="7">Theronine dehydrogenase</fullName>
    </submittedName>
</protein>
<reference evidence="7 8" key="1">
    <citation type="submission" date="2017-09" db="EMBL/GenBank/DDBJ databases">
        <title>Depth-based differentiation of microbial function through sediment-hosted aquifers and enrichment of novel symbionts in the deep terrestrial subsurface.</title>
        <authorList>
            <person name="Probst A.J."/>
            <person name="Ladd B."/>
            <person name="Jarett J.K."/>
            <person name="Geller-Mcgrath D.E."/>
            <person name="Sieber C.M."/>
            <person name="Emerson J.B."/>
            <person name="Anantharaman K."/>
            <person name="Thomas B.C."/>
            <person name="Malmstrom R."/>
            <person name="Stieglmeier M."/>
            <person name="Klingl A."/>
            <person name="Woyke T."/>
            <person name="Ryan C.M."/>
            <person name="Banfield J.F."/>
        </authorList>
    </citation>
    <scope>NUCLEOTIDE SEQUENCE [LARGE SCALE GENOMIC DNA]</scope>
    <source>
        <strain evidence="7">CG15_BIG_FIL_POST_REV_8_21_14_020_45_12</strain>
    </source>
</reference>